<dbReference type="KEGG" id="mss:MSU_0045"/>
<proteinExistence type="predicted"/>
<organism evidence="1 2">
    <name type="scientific">Mycoplasma suis (strain Illinois)</name>
    <dbReference type="NCBI Taxonomy" id="768700"/>
    <lineage>
        <taxon>Bacteria</taxon>
        <taxon>Bacillati</taxon>
        <taxon>Mycoplasmatota</taxon>
        <taxon>Mollicutes</taxon>
        <taxon>Mycoplasmataceae</taxon>
        <taxon>Mycoplasma</taxon>
    </lineage>
</organism>
<dbReference type="STRING" id="768700.MSU_0045"/>
<protein>
    <submittedName>
        <fullName evidence="1">Uncharacterized protein</fullName>
    </submittedName>
</protein>
<sequence length="86" mass="10606">MYSLQKRWKYRWRWRRIWRTIKDQTYASCDGQSLWSLNRFEETNRVGFWVRGEINLVNKLIRKNWSNLSSPGGLQLVKLINQLRVY</sequence>
<evidence type="ECO:0000313" key="1">
    <source>
        <dbReference type="EMBL" id="ADX97589.1"/>
    </source>
</evidence>
<dbReference type="AlphaFoldDB" id="F0QQ19"/>
<evidence type="ECO:0000313" key="2">
    <source>
        <dbReference type="Proteomes" id="UP000007484"/>
    </source>
</evidence>
<dbReference type="HOGENOM" id="CLU_2494616_0_0_14"/>
<name>F0QQ19_MYCSL</name>
<dbReference type="EMBL" id="CP002525">
    <property type="protein sequence ID" value="ADX97589.1"/>
    <property type="molecule type" value="Genomic_DNA"/>
</dbReference>
<gene>
    <name evidence="1" type="ordered locus">MSU_0045</name>
</gene>
<accession>F0QQ19</accession>
<dbReference type="Proteomes" id="UP000007484">
    <property type="component" value="Chromosome"/>
</dbReference>
<keyword evidence="2" id="KW-1185">Reference proteome</keyword>
<reference evidence="1 2" key="1">
    <citation type="journal article" date="2011" name="J. Bacteriol.">
        <title>Complete genome sequences of two hemotropic Mycoplasmas, Mycoplasma haemofelis strain Ohio2 and Mycoplasma suis strain Illinois.</title>
        <authorList>
            <person name="Messick J.B."/>
            <person name="Santos A.P."/>
            <person name="Guimaraes A.M."/>
        </authorList>
    </citation>
    <scope>NUCLEOTIDE SEQUENCE [LARGE SCALE GENOMIC DNA]</scope>
    <source>
        <strain evidence="1 2">Illinois</strain>
    </source>
</reference>